<dbReference type="AlphaFoldDB" id="B0DED4"/>
<dbReference type="InterPro" id="IPR045341">
    <property type="entry name" value="DUF6532"/>
</dbReference>
<dbReference type="Proteomes" id="UP000001194">
    <property type="component" value="Unassembled WGS sequence"/>
</dbReference>
<keyword evidence="4" id="KW-1185">Reference proteome</keyword>
<dbReference type="Pfam" id="PF20149">
    <property type="entry name" value="DUF6532"/>
    <property type="match status" value="1"/>
</dbReference>
<evidence type="ECO:0000313" key="4">
    <source>
        <dbReference type="Proteomes" id="UP000001194"/>
    </source>
</evidence>
<reference evidence="3 4" key="1">
    <citation type="journal article" date="2008" name="Nature">
        <title>The genome of Laccaria bicolor provides insights into mycorrhizal symbiosis.</title>
        <authorList>
            <person name="Martin F."/>
            <person name="Aerts A."/>
            <person name="Ahren D."/>
            <person name="Brun A."/>
            <person name="Danchin E.G.J."/>
            <person name="Duchaussoy F."/>
            <person name="Gibon J."/>
            <person name="Kohler A."/>
            <person name="Lindquist E."/>
            <person name="Pereda V."/>
            <person name="Salamov A."/>
            <person name="Shapiro H.J."/>
            <person name="Wuyts J."/>
            <person name="Blaudez D."/>
            <person name="Buee M."/>
            <person name="Brokstein P."/>
            <person name="Canbaeck B."/>
            <person name="Cohen D."/>
            <person name="Courty P.E."/>
            <person name="Coutinho P.M."/>
            <person name="Delaruelle C."/>
            <person name="Detter J.C."/>
            <person name="Deveau A."/>
            <person name="DiFazio S."/>
            <person name="Duplessis S."/>
            <person name="Fraissinet-Tachet L."/>
            <person name="Lucic E."/>
            <person name="Frey-Klett P."/>
            <person name="Fourrey C."/>
            <person name="Feussner I."/>
            <person name="Gay G."/>
            <person name="Grimwood J."/>
            <person name="Hoegger P.J."/>
            <person name="Jain P."/>
            <person name="Kilaru S."/>
            <person name="Labbe J."/>
            <person name="Lin Y.C."/>
            <person name="Legue V."/>
            <person name="Le Tacon F."/>
            <person name="Marmeisse R."/>
            <person name="Melayah D."/>
            <person name="Montanini B."/>
            <person name="Muratet M."/>
            <person name="Nehls U."/>
            <person name="Niculita-Hirzel H."/>
            <person name="Oudot-Le Secq M.P."/>
            <person name="Peter M."/>
            <person name="Quesneville H."/>
            <person name="Rajashekar B."/>
            <person name="Reich M."/>
            <person name="Rouhier N."/>
            <person name="Schmutz J."/>
            <person name="Yin T."/>
            <person name="Chalot M."/>
            <person name="Henrissat B."/>
            <person name="Kuees U."/>
            <person name="Lucas S."/>
            <person name="Van de Peer Y."/>
            <person name="Podila G.K."/>
            <person name="Polle A."/>
            <person name="Pukkila P.J."/>
            <person name="Richardson P.M."/>
            <person name="Rouze P."/>
            <person name="Sanders I.R."/>
            <person name="Stajich J.E."/>
            <person name="Tunlid A."/>
            <person name="Tuskan G."/>
            <person name="Grigoriev I.V."/>
        </authorList>
    </citation>
    <scope>NUCLEOTIDE SEQUENCE [LARGE SCALE GENOMIC DNA]</scope>
    <source>
        <strain evidence="4">S238N-H82 / ATCC MYA-4686</strain>
    </source>
</reference>
<feature type="region of interest" description="Disordered" evidence="1">
    <location>
        <begin position="82"/>
        <end position="108"/>
    </location>
</feature>
<sequence>MPPCLCTTTLKTASAPPVVVESTSSGHAHTLSSKQQQLDTDKALKQASAKDKAYTQALCAHQAQEAIMGYQAILIQAPAPPSAAANADGLKPESEDDENQPTAHGQGFTSVTLQPIIKTSVHDGRLLTHRVPIDKENVSPSFKVPTGGPSKNLVQWVSGQPPQASPSIILAAGPYSPNSVSLYGQDSDDEFGMKSSGVTYPQPTEYRYPQVHPDLEAFPRSMTEAISVKPTKAVTPATNPCIRKDCPVTPAPSTTVIIKQPKMQTSGMRGRVRASDFDELSKSLLEESISIYRAQIRGVQPYPDHLEERDAATAAWVEACTARGVRVEFDEDILKLDLKEHKGIYRHPAFQSIINKTWFKNKSDNAVIHPEFSEGGMLSKVTKALAITVHHDKPKFTTNLKQLIVFDDKTKESNIVPRLLKHMLKMARKHAKVTDAPEVAQAIQFTEDDVEAAKKEWESMTFYMQLCDLTAYWGFVLSSNMAT</sequence>
<dbReference type="OrthoDB" id="3257342at2759"/>
<dbReference type="STRING" id="486041.B0DED4"/>
<dbReference type="EMBL" id="DS547106">
    <property type="protein sequence ID" value="EDR06911.1"/>
    <property type="molecule type" value="Genomic_DNA"/>
</dbReference>
<dbReference type="GeneID" id="6078004"/>
<gene>
    <name evidence="3" type="ORF">LACBIDRAFT_328273</name>
</gene>
<dbReference type="RefSeq" id="XP_001882284.1">
    <property type="nucleotide sequence ID" value="XM_001882249.1"/>
</dbReference>
<evidence type="ECO:0000256" key="1">
    <source>
        <dbReference type="SAM" id="MobiDB-lite"/>
    </source>
</evidence>
<dbReference type="HOGENOM" id="CLU_044496_0_0_1"/>
<organism evidence="4">
    <name type="scientific">Laccaria bicolor (strain S238N-H82 / ATCC MYA-4686)</name>
    <name type="common">Bicoloured deceiver</name>
    <name type="synonym">Laccaria laccata var. bicolor</name>
    <dbReference type="NCBI Taxonomy" id="486041"/>
    <lineage>
        <taxon>Eukaryota</taxon>
        <taxon>Fungi</taxon>
        <taxon>Dikarya</taxon>
        <taxon>Basidiomycota</taxon>
        <taxon>Agaricomycotina</taxon>
        <taxon>Agaricomycetes</taxon>
        <taxon>Agaricomycetidae</taxon>
        <taxon>Agaricales</taxon>
        <taxon>Agaricineae</taxon>
        <taxon>Hydnangiaceae</taxon>
        <taxon>Laccaria</taxon>
    </lineage>
</organism>
<feature type="domain" description="DUF6532" evidence="2">
    <location>
        <begin position="340"/>
        <end position="389"/>
    </location>
</feature>
<protein>
    <submittedName>
        <fullName evidence="3">Predicted protein</fullName>
    </submittedName>
</protein>
<evidence type="ECO:0000259" key="2">
    <source>
        <dbReference type="Pfam" id="PF20149"/>
    </source>
</evidence>
<proteinExistence type="predicted"/>
<dbReference type="InParanoid" id="B0DED4"/>
<dbReference type="KEGG" id="lbc:LACBIDRAFT_328273"/>
<accession>B0DED4</accession>
<name>B0DED4_LACBS</name>
<evidence type="ECO:0000313" key="3">
    <source>
        <dbReference type="EMBL" id="EDR06911.1"/>
    </source>
</evidence>